<evidence type="ECO:0000256" key="5">
    <source>
        <dbReference type="ARBA" id="ARBA00022691"/>
    </source>
</evidence>
<dbReference type="Pfam" id="PF00856">
    <property type="entry name" value="SET"/>
    <property type="match status" value="1"/>
</dbReference>
<evidence type="ECO:0000256" key="2">
    <source>
        <dbReference type="ARBA" id="ARBA00022454"/>
    </source>
</evidence>
<dbReference type="AlphaFoldDB" id="A0A0D8XHF7"/>
<keyword evidence="7" id="KW-0862">Zinc</keyword>
<dbReference type="InterPro" id="IPR050973">
    <property type="entry name" value="H3K9_Histone-Lys_N-MTase"/>
</dbReference>
<dbReference type="GO" id="GO:0046872">
    <property type="term" value="F:metal ion binding"/>
    <property type="evidence" value="ECO:0007669"/>
    <property type="project" value="UniProtKB-KW"/>
</dbReference>
<keyword evidence="2" id="KW-0158">Chromosome</keyword>
<evidence type="ECO:0000256" key="3">
    <source>
        <dbReference type="ARBA" id="ARBA00022603"/>
    </source>
</evidence>
<dbReference type="EMBL" id="KN716505">
    <property type="protein sequence ID" value="KJH44043.1"/>
    <property type="molecule type" value="Genomic_DNA"/>
</dbReference>
<evidence type="ECO:0000256" key="1">
    <source>
        <dbReference type="ARBA" id="ARBA00004286"/>
    </source>
</evidence>
<dbReference type="InterPro" id="IPR046341">
    <property type="entry name" value="SET_dom_sf"/>
</dbReference>
<feature type="domain" description="SET" evidence="8">
    <location>
        <begin position="380"/>
        <end position="480"/>
    </location>
</feature>
<evidence type="ECO:0000313" key="10">
    <source>
        <dbReference type="Proteomes" id="UP000053766"/>
    </source>
</evidence>
<keyword evidence="10" id="KW-1185">Reference proteome</keyword>
<dbReference type="GO" id="GO:0008168">
    <property type="term" value="F:methyltransferase activity"/>
    <property type="evidence" value="ECO:0007669"/>
    <property type="project" value="UniProtKB-KW"/>
</dbReference>
<keyword evidence="6" id="KW-0479">Metal-binding</keyword>
<dbReference type="STRING" id="29172.A0A0D8XHF7"/>
<reference evidence="10" key="2">
    <citation type="journal article" date="2016" name="Sci. Rep.">
        <title>Dictyocaulus viviparus genome, variome and transcriptome elucidate lungworm biology and support future intervention.</title>
        <authorList>
            <person name="McNulty S.N."/>
            <person name="Strube C."/>
            <person name="Rosa B.A."/>
            <person name="Martin J.C."/>
            <person name="Tyagi R."/>
            <person name="Choi Y.J."/>
            <person name="Wang Q."/>
            <person name="Hallsworth Pepin K."/>
            <person name="Zhang X."/>
            <person name="Ozersky P."/>
            <person name="Wilson R.K."/>
            <person name="Sternberg P.W."/>
            <person name="Gasser R.B."/>
            <person name="Mitreva M."/>
        </authorList>
    </citation>
    <scope>NUCLEOTIDE SEQUENCE [LARGE SCALE GENOMIC DNA]</scope>
    <source>
        <strain evidence="10">HannoverDv2000</strain>
    </source>
</reference>
<accession>A0A0D8XHF7</accession>
<dbReference type="Proteomes" id="UP000053766">
    <property type="component" value="Unassembled WGS sequence"/>
</dbReference>
<evidence type="ECO:0000256" key="7">
    <source>
        <dbReference type="ARBA" id="ARBA00022833"/>
    </source>
</evidence>
<dbReference type="PROSITE" id="PS50280">
    <property type="entry name" value="SET"/>
    <property type="match status" value="1"/>
</dbReference>
<dbReference type="GO" id="GO:0032259">
    <property type="term" value="P:methylation"/>
    <property type="evidence" value="ECO:0007669"/>
    <property type="project" value="UniProtKB-KW"/>
</dbReference>
<reference evidence="9 10" key="1">
    <citation type="submission" date="2013-11" db="EMBL/GenBank/DDBJ databases">
        <title>Draft genome of the bovine lungworm Dictyocaulus viviparus.</title>
        <authorList>
            <person name="Mitreva M."/>
        </authorList>
    </citation>
    <scope>NUCLEOTIDE SEQUENCE [LARGE SCALE GENOMIC DNA]</scope>
    <source>
        <strain evidence="9 10">HannoverDv2000</strain>
    </source>
</reference>
<dbReference type="PANTHER" id="PTHR46223">
    <property type="entry name" value="HISTONE-LYSINE N-METHYLTRANSFERASE SUV39H"/>
    <property type="match status" value="1"/>
</dbReference>
<dbReference type="SUPFAM" id="SSF82199">
    <property type="entry name" value="SET domain"/>
    <property type="match status" value="1"/>
</dbReference>
<evidence type="ECO:0000256" key="4">
    <source>
        <dbReference type="ARBA" id="ARBA00022679"/>
    </source>
</evidence>
<name>A0A0D8XHF7_DICVI</name>
<comment type="subcellular location">
    <subcellularLocation>
        <location evidence="1">Chromosome</location>
    </subcellularLocation>
</comment>
<dbReference type="GO" id="GO:0005694">
    <property type="term" value="C:chromosome"/>
    <property type="evidence" value="ECO:0007669"/>
    <property type="project" value="UniProtKB-SubCell"/>
</dbReference>
<protein>
    <submittedName>
        <fullName evidence="9">SET domain protein</fullName>
    </submittedName>
</protein>
<evidence type="ECO:0000259" key="8">
    <source>
        <dbReference type="PROSITE" id="PS50280"/>
    </source>
</evidence>
<dbReference type="SMART" id="SM00317">
    <property type="entry name" value="SET"/>
    <property type="match status" value="1"/>
</dbReference>
<proteinExistence type="predicted"/>
<organism evidence="9 10">
    <name type="scientific">Dictyocaulus viviparus</name>
    <name type="common">Bovine lungworm</name>
    <dbReference type="NCBI Taxonomy" id="29172"/>
    <lineage>
        <taxon>Eukaryota</taxon>
        <taxon>Metazoa</taxon>
        <taxon>Ecdysozoa</taxon>
        <taxon>Nematoda</taxon>
        <taxon>Chromadorea</taxon>
        <taxon>Rhabditida</taxon>
        <taxon>Rhabditina</taxon>
        <taxon>Rhabditomorpha</taxon>
        <taxon>Strongyloidea</taxon>
        <taxon>Metastrongylidae</taxon>
        <taxon>Dictyocaulus</taxon>
    </lineage>
</organism>
<evidence type="ECO:0000313" key="9">
    <source>
        <dbReference type="EMBL" id="KJH44043.1"/>
    </source>
</evidence>
<keyword evidence="5" id="KW-0949">S-adenosyl-L-methionine</keyword>
<dbReference type="OrthoDB" id="5846691at2759"/>
<gene>
    <name evidence="9" type="ORF">DICVIV_09948</name>
</gene>
<keyword evidence="4" id="KW-0808">Transferase</keyword>
<sequence>MCFRRRQSSVNVTSGSSSSSELVVMRIGKKQLLSQSNIGLENPLELDEKKFDLHSDDLFVQLPDKVKSALLLFRRILVRSNGNIDPFPYDQNEFGKYEDESSISDLPSLSQRTIHALKSYRNSIARDGNSLIDFKENVLYSNCKTAHEIGEFSLPKPDAINGGRSQFHVDKQDLNVEPLFALGLSPAQIDRLINSPLWTPVSIEMNEDDASCQNAETNICKPKSHEKPVEQSWEVAVILRPQVIFAADLRERLIVQMASCMQQKDKQKFNELFPYFHKRHDYEYLTKCVMSFSNYREAETVGQALRLQYPEDAAGCDCKDGRCTTFCPCVRVLGRDQIRMRSTGKVNVEKLGDAITIGCGTTCSCTVDCPSRFAEKGRRVPLVVLYTVSKGWSVYTPQIISQGTFLGTYTGEHQIPGTKQYVVDASRVGNETRYFNHACGDFANLKAVSLLSRGNLLTNNMIFFTKRTVSRGEELTFSYRAKDDEKQRIGMRCLCTPGCQTLL</sequence>
<dbReference type="Gene3D" id="2.170.270.10">
    <property type="entry name" value="SET domain"/>
    <property type="match status" value="2"/>
</dbReference>
<dbReference type="InterPro" id="IPR001214">
    <property type="entry name" value="SET_dom"/>
</dbReference>
<dbReference type="PANTHER" id="PTHR46223:SF3">
    <property type="entry name" value="HISTONE-LYSINE N-METHYLTRANSFERASE SET-23"/>
    <property type="match status" value="1"/>
</dbReference>
<keyword evidence="3" id="KW-0489">Methyltransferase</keyword>
<evidence type="ECO:0000256" key="6">
    <source>
        <dbReference type="ARBA" id="ARBA00022723"/>
    </source>
</evidence>